<evidence type="ECO:0000313" key="1">
    <source>
        <dbReference type="EMBL" id="CEK99502.1"/>
    </source>
</evidence>
<name>A0A0B7C2V1_9EUPU</name>
<accession>A0A0B7C2V1</accession>
<proteinExistence type="predicted"/>
<dbReference type="AlphaFoldDB" id="A0A0B7C2V1"/>
<dbReference type="EMBL" id="HACG01052631">
    <property type="protein sequence ID" value="CEK99502.1"/>
    <property type="molecule type" value="Transcribed_RNA"/>
</dbReference>
<protein>
    <submittedName>
        <fullName evidence="1">Uncharacterized protein</fullName>
    </submittedName>
</protein>
<reference evidence="1" key="1">
    <citation type="submission" date="2014-12" db="EMBL/GenBank/DDBJ databases">
        <title>Insight into the proteome of Arion vulgaris.</title>
        <authorList>
            <person name="Aradska J."/>
            <person name="Bulat T."/>
            <person name="Smidak R."/>
            <person name="Sarate P."/>
            <person name="Gangsoo J."/>
            <person name="Sialana F."/>
            <person name="Bilban M."/>
            <person name="Lubec G."/>
        </authorList>
    </citation>
    <scope>NUCLEOTIDE SEQUENCE</scope>
    <source>
        <tissue evidence="1">Skin</tissue>
    </source>
</reference>
<sequence>MIQLYYYNFLLCDTDLYVSIGYIQHDNSCWIMLATTVGPIKYEVKTFLLNSRHSYSHPLLSSSFISSSNYKNQL</sequence>
<organism evidence="1">
    <name type="scientific">Arion vulgaris</name>
    <dbReference type="NCBI Taxonomy" id="1028688"/>
    <lineage>
        <taxon>Eukaryota</taxon>
        <taxon>Metazoa</taxon>
        <taxon>Spiralia</taxon>
        <taxon>Lophotrochozoa</taxon>
        <taxon>Mollusca</taxon>
        <taxon>Gastropoda</taxon>
        <taxon>Heterobranchia</taxon>
        <taxon>Euthyneura</taxon>
        <taxon>Panpulmonata</taxon>
        <taxon>Eupulmonata</taxon>
        <taxon>Stylommatophora</taxon>
        <taxon>Helicina</taxon>
        <taxon>Arionoidea</taxon>
        <taxon>Arionidae</taxon>
        <taxon>Arion</taxon>
    </lineage>
</organism>
<gene>
    <name evidence="1" type="primary">ORF221419</name>
</gene>